<reference evidence="2" key="1">
    <citation type="journal article" date="2014" name="Int. J. Syst. Evol. Microbiol.">
        <title>Complete genome sequence of Corynebacterium casei LMG S-19264T (=DSM 44701T), isolated from a smear-ripened cheese.</title>
        <authorList>
            <consortium name="US DOE Joint Genome Institute (JGI-PGF)"/>
            <person name="Walter F."/>
            <person name="Albersmeier A."/>
            <person name="Kalinowski J."/>
            <person name="Ruckert C."/>
        </authorList>
    </citation>
    <scope>NUCLEOTIDE SEQUENCE</scope>
    <source>
        <strain evidence="2">JCM 19596</strain>
    </source>
</reference>
<dbReference type="Proteomes" id="UP000607197">
    <property type="component" value="Unassembled WGS sequence"/>
</dbReference>
<gene>
    <name evidence="2" type="ORF">GCM10009039_13840</name>
</gene>
<protein>
    <submittedName>
        <fullName evidence="2">Uncharacterized protein</fullName>
    </submittedName>
</protein>
<reference evidence="2" key="2">
    <citation type="submission" date="2020-09" db="EMBL/GenBank/DDBJ databases">
        <authorList>
            <person name="Sun Q."/>
            <person name="Ohkuma M."/>
        </authorList>
    </citation>
    <scope>NUCLEOTIDE SEQUENCE</scope>
    <source>
        <strain evidence="2">JCM 19596</strain>
    </source>
</reference>
<evidence type="ECO:0000313" key="3">
    <source>
        <dbReference type="Proteomes" id="UP000607197"/>
    </source>
</evidence>
<organism evidence="2 3">
    <name type="scientific">Halocalculus aciditolerans</name>
    <dbReference type="NCBI Taxonomy" id="1383812"/>
    <lineage>
        <taxon>Archaea</taxon>
        <taxon>Methanobacteriati</taxon>
        <taxon>Methanobacteriota</taxon>
        <taxon>Stenosarchaea group</taxon>
        <taxon>Halobacteria</taxon>
        <taxon>Halobacteriales</taxon>
        <taxon>Halobacteriaceae</taxon>
        <taxon>Halocalculus</taxon>
    </lineage>
</organism>
<dbReference type="AlphaFoldDB" id="A0A830FAX2"/>
<accession>A0A830FAX2</accession>
<keyword evidence="3" id="KW-1185">Reference proteome</keyword>
<name>A0A830FAX2_9EURY</name>
<evidence type="ECO:0000256" key="1">
    <source>
        <dbReference type="SAM" id="Phobius"/>
    </source>
</evidence>
<keyword evidence="1" id="KW-1133">Transmembrane helix</keyword>
<keyword evidence="1" id="KW-0812">Transmembrane</keyword>
<evidence type="ECO:0000313" key="2">
    <source>
        <dbReference type="EMBL" id="GGL56926.1"/>
    </source>
</evidence>
<dbReference type="EMBL" id="BMPG01000002">
    <property type="protein sequence ID" value="GGL56926.1"/>
    <property type="molecule type" value="Genomic_DNA"/>
</dbReference>
<comment type="caution">
    <text evidence="2">The sequence shown here is derived from an EMBL/GenBank/DDBJ whole genome shotgun (WGS) entry which is preliminary data.</text>
</comment>
<proteinExistence type="predicted"/>
<feature type="transmembrane region" description="Helical" evidence="1">
    <location>
        <begin position="71"/>
        <end position="88"/>
    </location>
</feature>
<keyword evidence="1" id="KW-0472">Membrane</keyword>
<sequence>MGTTAFARRTFALPERDEVDGLVVGFSQAGVGGFDDRDIVGGVVPRRFSAGLIPRWSAGVSAVRTFLRRRLEAGGMNTLFAAFGGFGFESLNATLASHPLFLAGLFVALVVAVWLGRRGDDDPDVPSREELLDLAERYED</sequence>
<feature type="transmembrane region" description="Helical" evidence="1">
    <location>
        <begin position="100"/>
        <end position="116"/>
    </location>
</feature>